<evidence type="ECO:0000313" key="1">
    <source>
        <dbReference type="EMBL" id="GBC09606.1"/>
    </source>
</evidence>
<proteinExistence type="predicted"/>
<name>A0A2Z6S2Y0_9GLOM</name>
<keyword evidence="3" id="KW-1185">Reference proteome</keyword>
<comment type="caution">
    <text evidence="1">The sequence shown here is derived from an EMBL/GenBank/DDBJ whole genome shotgun (WGS) entry which is preliminary data.</text>
</comment>
<sequence>MTYVSQDNVIAEYSFFYKAWNDLQIYHVICKEISFEVVSHLLSNNGFSTQNYVQLDNLHVFYHQQPEDKKIYQITCELASYKFIIDLLNKINYGIEIYDQRQEYLNFSRECKENLEFYLKQDLVYYLPPNKINKQLNMNDNGTSGSCVSDANFINTSQHMTYYHQDNGYQLISQNITDFTQHHQP</sequence>
<protein>
    <submittedName>
        <fullName evidence="1">Uncharacterized protein</fullName>
    </submittedName>
</protein>
<dbReference type="OrthoDB" id="2362350at2759"/>
<reference evidence="2" key="2">
    <citation type="submission" date="2019-10" db="EMBL/GenBank/DDBJ databases">
        <title>Conservation and host-specific expression of non-tandemly repeated heterogenous ribosome RNA gene in arbuscular mycorrhizal fungi.</title>
        <authorList>
            <person name="Maeda T."/>
            <person name="Kobayashi Y."/>
            <person name="Nakagawa T."/>
            <person name="Ezawa T."/>
            <person name="Yamaguchi K."/>
            <person name="Bino T."/>
            <person name="Nishimoto Y."/>
            <person name="Shigenobu S."/>
            <person name="Kawaguchi M."/>
        </authorList>
    </citation>
    <scope>NUCLEOTIDE SEQUENCE</scope>
    <source>
        <strain evidence="2">HR1</strain>
    </source>
</reference>
<dbReference type="AlphaFoldDB" id="A0A2Z6S2Y0"/>
<dbReference type="EMBL" id="BEXD01004314">
    <property type="protein sequence ID" value="GBC09606.1"/>
    <property type="molecule type" value="Genomic_DNA"/>
</dbReference>
<reference evidence="1 3" key="1">
    <citation type="submission" date="2017-11" db="EMBL/GenBank/DDBJ databases">
        <title>The genome of Rhizophagus clarus HR1 reveals common genetic basis of auxotrophy among arbuscular mycorrhizal fungi.</title>
        <authorList>
            <person name="Kobayashi Y."/>
        </authorList>
    </citation>
    <scope>NUCLEOTIDE SEQUENCE [LARGE SCALE GENOMIC DNA]</scope>
    <source>
        <strain evidence="1 3">HR1</strain>
    </source>
</reference>
<organism evidence="1 3">
    <name type="scientific">Rhizophagus clarus</name>
    <dbReference type="NCBI Taxonomy" id="94130"/>
    <lineage>
        <taxon>Eukaryota</taxon>
        <taxon>Fungi</taxon>
        <taxon>Fungi incertae sedis</taxon>
        <taxon>Mucoromycota</taxon>
        <taxon>Glomeromycotina</taxon>
        <taxon>Glomeromycetes</taxon>
        <taxon>Glomerales</taxon>
        <taxon>Glomeraceae</taxon>
        <taxon>Rhizophagus</taxon>
    </lineage>
</organism>
<dbReference type="Proteomes" id="UP000615446">
    <property type="component" value="Unassembled WGS sequence"/>
</dbReference>
<dbReference type="Proteomes" id="UP000247702">
    <property type="component" value="Unassembled WGS sequence"/>
</dbReference>
<gene>
    <name evidence="2" type="ORF">RCL2_001731700</name>
    <name evidence="1" type="ORF">RclHR1_00090040</name>
</gene>
<accession>A0A2Z6S2Y0</accession>
<dbReference type="EMBL" id="BLAL01000194">
    <property type="protein sequence ID" value="GES90476.1"/>
    <property type="molecule type" value="Genomic_DNA"/>
</dbReference>
<evidence type="ECO:0000313" key="2">
    <source>
        <dbReference type="EMBL" id="GES90476.1"/>
    </source>
</evidence>
<evidence type="ECO:0000313" key="3">
    <source>
        <dbReference type="Proteomes" id="UP000247702"/>
    </source>
</evidence>